<proteinExistence type="predicted"/>
<dbReference type="WBParaSite" id="PS1159_v2.g2290.t1">
    <property type="protein sequence ID" value="PS1159_v2.g2290.t1"/>
    <property type="gene ID" value="PS1159_v2.g2290"/>
</dbReference>
<organism evidence="1 2">
    <name type="scientific">Panagrolaimus sp. PS1159</name>
    <dbReference type="NCBI Taxonomy" id="55785"/>
    <lineage>
        <taxon>Eukaryota</taxon>
        <taxon>Metazoa</taxon>
        <taxon>Ecdysozoa</taxon>
        <taxon>Nematoda</taxon>
        <taxon>Chromadorea</taxon>
        <taxon>Rhabditida</taxon>
        <taxon>Tylenchina</taxon>
        <taxon>Panagrolaimomorpha</taxon>
        <taxon>Panagrolaimoidea</taxon>
        <taxon>Panagrolaimidae</taxon>
        <taxon>Panagrolaimus</taxon>
    </lineage>
</organism>
<evidence type="ECO:0000313" key="1">
    <source>
        <dbReference type="Proteomes" id="UP000887580"/>
    </source>
</evidence>
<protein>
    <submittedName>
        <fullName evidence="2">C-type lectin domain-containing protein</fullName>
    </submittedName>
</protein>
<name>A0AC35G0J3_9BILA</name>
<sequence>MVPSLMDEGTCYLLSSKPQAFFSAEETCVSKNGHLTSIHSMLENVFVREEAQQNFTESTNGEFWIGLTELLIPNSWKWMDKTSVDFTDWEKGQPDNIFNHNCTAINLQNGFWISKNCDELKPFVCKIIIPIKPTQPCSDPWIYYNETKSCYKILNNLSWEDANNACFKDGGGHLASIHSLDENIFITNLIPFNPNYHQCFDPNLAWFGLYSVDKEASWNWIDNTAFNFSDWAPGRPSNSHGYDNCGFLHGTSCGASYGKWGDGLCDVKVGYSVCKKPAFS</sequence>
<dbReference type="Proteomes" id="UP000887580">
    <property type="component" value="Unplaced"/>
</dbReference>
<evidence type="ECO:0000313" key="2">
    <source>
        <dbReference type="WBParaSite" id="PS1159_v2.g2290.t1"/>
    </source>
</evidence>
<accession>A0AC35G0J3</accession>
<reference evidence="2" key="1">
    <citation type="submission" date="2022-11" db="UniProtKB">
        <authorList>
            <consortium name="WormBaseParasite"/>
        </authorList>
    </citation>
    <scope>IDENTIFICATION</scope>
</reference>